<reference evidence="10" key="1">
    <citation type="submission" date="2020-11" db="EMBL/GenBank/DDBJ databases">
        <authorList>
            <person name="Tran Van P."/>
        </authorList>
    </citation>
    <scope>NUCLEOTIDE SEQUENCE</scope>
</reference>
<dbReference type="SUPFAM" id="SSF46785">
    <property type="entry name" value="Winged helix' DNA-binding domain"/>
    <property type="match status" value="1"/>
</dbReference>
<dbReference type="InterPro" id="IPR036390">
    <property type="entry name" value="WH_DNA-bd_sf"/>
</dbReference>
<feature type="signal peptide" evidence="8">
    <location>
        <begin position="1"/>
        <end position="27"/>
    </location>
</feature>
<name>A0A7R8VS66_TIMDO</name>
<evidence type="ECO:0000259" key="9">
    <source>
        <dbReference type="PROSITE" id="PS50061"/>
    </source>
</evidence>
<feature type="compositionally biased region" description="Polar residues" evidence="7">
    <location>
        <begin position="99"/>
        <end position="109"/>
    </location>
</feature>
<evidence type="ECO:0000256" key="2">
    <source>
        <dbReference type="ARBA" id="ARBA00005562"/>
    </source>
</evidence>
<evidence type="ECO:0000256" key="1">
    <source>
        <dbReference type="ARBA" id="ARBA00004123"/>
    </source>
</evidence>
<feature type="region of interest" description="Disordered" evidence="7">
    <location>
        <begin position="81"/>
        <end position="163"/>
    </location>
</feature>
<dbReference type="Pfam" id="PF00178">
    <property type="entry name" value="Ets"/>
    <property type="match status" value="1"/>
</dbReference>
<keyword evidence="5 6" id="KW-0539">Nucleus</keyword>
<dbReference type="PRINTS" id="PR00454">
    <property type="entry name" value="ETSDOMAIN"/>
</dbReference>
<feature type="chain" id="PRO_5030957545" description="ETS domain-containing protein" evidence="8">
    <location>
        <begin position="28"/>
        <end position="449"/>
    </location>
</feature>
<dbReference type="InterPro" id="IPR036388">
    <property type="entry name" value="WH-like_DNA-bd_sf"/>
</dbReference>
<dbReference type="SMART" id="SM00413">
    <property type="entry name" value="ETS"/>
    <property type="match status" value="1"/>
</dbReference>
<dbReference type="Gene3D" id="1.10.10.10">
    <property type="entry name" value="Winged helix-like DNA-binding domain superfamily/Winged helix DNA-binding domain"/>
    <property type="match status" value="1"/>
</dbReference>
<evidence type="ECO:0000256" key="8">
    <source>
        <dbReference type="SAM" id="SignalP"/>
    </source>
</evidence>
<dbReference type="InterPro" id="IPR046328">
    <property type="entry name" value="ETS_fam"/>
</dbReference>
<evidence type="ECO:0000256" key="6">
    <source>
        <dbReference type="RuleBase" id="RU004019"/>
    </source>
</evidence>
<dbReference type="PROSITE" id="PS00346">
    <property type="entry name" value="ETS_DOMAIN_2"/>
    <property type="match status" value="1"/>
</dbReference>
<dbReference type="FunFam" id="1.10.10.10:FF:000411">
    <property type="entry name" value="Ecdysone-induced protein 74EF isoform A"/>
    <property type="match status" value="1"/>
</dbReference>
<dbReference type="GO" id="GO:0030154">
    <property type="term" value="P:cell differentiation"/>
    <property type="evidence" value="ECO:0007669"/>
    <property type="project" value="TreeGrafter"/>
</dbReference>
<dbReference type="AlphaFoldDB" id="A0A7R8VS66"/>
<feature type="domain" description="ETS" evidence="9">
    <location>
        <begin position="353"/>
        <end position="435"/>
    </location>
</feature>
<dbReference type="PANTHER" id="PTHR11849">
    <property type="entry name" value="ETS"/>
    <property type="match status" value="1"/>
</dbReference>
<evidence type="ECO:0000256" key="3">
    <source>
        <dbReference type="ARBA" id="ARBA00022473"/>
    </source>
</evidence>
<evidence type="ECO:0000256" key="4">
    <source>
        <dbReference type="ARBA" id="ARBA00023125"/>
    </source>
</evidence>
<keyword evidence="4 6" id="KW-0238">DNA-binding</keyword>
<dbReference type="EMBL" id="OA568888">
    <property type="protein sequence ID" value="CAD7202002.1"/>
    <property type="molecule type" value="Genomic_DNA"/>
</dbReference>
<feature type="compositionally biased region" description="Low complexity" evidence="7">
    <location>
        <begin position="114"/>
        <end position="127"/>
    </location>
</feature>
<dbReference type="GO" id="GO:0043565">
    <property type="term" value="F:sequence-specific DNA binding"/>
    <property type="evidence" value="ECO:0007669"/>
    <property type="project" value="InterPro"/>
</dbReference>
<protein>
    <recommendedName>
        <fullName evidence="9">ETS domain-containing protein</fullName>
    </recommendedName>
</protein>
<dbReference type="InterPro" id="IPR000418">
    <property type="entry name" value="Ets_dom"/>
</dbReference>
<dbReference type="GO" id="GO:0005634">
    <property type="term" value="C:nucleus"/>
    <property type="evidence" value="ECO:0007669"/>
    <property type="project" value="UniProtKB-SubCell"/>
</dbReference>
<sequence>MMCSPARRVALLERVTLLGLVARTCSPASTYNPARTCSPASTCNPDMTCSPSMDTADLMDLMPVVKREPGVKPLLHGMLSQHHQHQHHQQLMTAHRTAAYTTHSSTGSLPPSPADSGVSDVDSSSSGHTSNDELKARLQPTPVTRTPESPHHPGGYQHPHPVHGGFLAPYYQPHPRGTTQHYTGRAPRIRAAARYLEPPSPQPSDAQSSGDANDQEMFTLPADLQFFSHHVFPDGVMVVPSSGFSLCFLSLAYPWWGNNIEEEENESAEGYGGYGQSPVAQLYHPQQFAAPPAPSPPRPPIATSVIQPATSSDDLYMLELGFQPRSSGKKKLKKPKNGEPGAVKRKSREGSTTYLWEFLLKLLQDRDYCPRYIKWTNREKGVFKLVDSKAVSRLWGLHKNKPDMNYETMGRALRYYYQRGILAKVDGQRLVYQFVDVPKDIVEIDCSGA</sequence>
<dbReference type="GO" id="GO:0001228">
    <property type="term" value="F:DNA-binding transcription activator activity, RNA polymerase II-specific"/>
    <property type="evidence" value="ECO:0007669"/>
    <property type="project" value="UniProtKB-ARBA"/>
</dbReference>
<comment type="subcellular location">
    <subcellularLocation>
        <location evidence="1 6">Nucleus</location>
    </subcellularLocation>
</comment>
<dbReference type="PANTHER" id="PTHR11849:SF191">
    <property type="entry name" value="ECDYSONE-INDUCED PROTEIN 74EF ISOFORM B"/>
    <property type="match status" value="1"/>
</dbReference>
<dbReference type="PROSITE" id="PS00345">
    <property type="entry name" value="ETS_DOMAIN_1"/>
    <property type="match status" value="1"/>
</dbReference>
<comment type="similarity">
    <text evidence="2 6">Belongs to the ETS family.</text>
</comment>
<evidence type="ECO:0000313" key="10">
    <source>
        <dbReference type="EMBL" id="CAD7202002.1"/>
    </source>
</evidence>
<keyword evidence="3" id="KW-0217">Developmental protein</keyword>
<keyword evidence="8" id="KW-0732">Signal</keyword>
<feature type="region of interest" description="Disordered" evidence="7">
    <location>
        <begin position="326"/>
        <end position="346"/>
    </location>
</feature>
<gene>
    <name evidence="10" type="ORF">TDIB3V08_LOCUS8191</name>
</gene>
<organism evidence="10">
    <name type="scientific">Timema douglasi</name>
    <name type="common">Walking stick</name>
    <dbReference type="NCBI Taxonomy" id="61478"/>
    <lineage>
        <taxon>Eukaryota</taxon>
        <taxon>Metazoa</taxon>
        <taxon>Ecdysozoa</taxon>
        <taxon>Arthropoda</taxon>
        <taxon>Hexapoda</taxon>
        <taxon>Insecta</taxon>
        <taxon>Pterygota</taxon>
        <taxon>Neoptera</taxon>
        <taxon>Polyneoptera</taxon>
        <taxon>Phasmatodea</taxon>
        <taxon>Timematodea</taxon>
        <taxon>Timematoidea</taxon>
        <taxon>Timematidae</taxon>
        <taxon>Timema</taxon>
    </lineage>
</organism>
<dbReference type="GO" id="GO:0040034">
    <property type="term" value="P:regulation of development, heterochronic"/>
    <property type="evidence" value="ECO:0007669"/>
    <property type="project" value="UniProtKB-ARBA"/>
</dbReference>
<proteinExistence type="inferred from homology"/>
<evidence type="ECO:0000256" key="5">
    <source>
        <dbReference type="ARBA" id="ARBA00023242"/>
    </source>
</evidence>
<accession>A0A7R8VS66</accession>
<evidence type="ECO:0000256" key="7">
    <source>
        <dbReference type="SAM" id="MobiDB-lite"/>
    </source>
</evidence>
<dbReference type="PROSITE" id="PS50061">
    <property type="entry name" value="ETS_DOMAIN_3"/>
    <property type="match status" value="1"/>
</dbReference>
<feature type="compositionally biased region" description="Low complexity" evidence="7">
    <location>
        <begin position="152"/>
        <end position="163"/>
    </location>
</feature>
<dbReference type="GO" id="GO:0006914">
    <property type="term" value="P:autophagy"/>
    <property type="evidence" value="ECO:0007669"/>
    <property type="project" value="UniProtKB-ARBA"/>
</dbReference>